<dbReference type="PANTHER" id="PTHR10012:SF0">
    <property type="entry name" value="SERINE_THREONINE-PROTEIN PHOSPHATASE 2A ACTIVATOR"/>
    <property type="match status" value="1"/>
</dbReference>
<accession>A0A8S1C2M3</accession>
<dbReference type="Pfam" id="PF03095">
    <property type="entry name" value="PTPA"/>
    <property type="match status" value="1"/>
</dbReference>
<evidence type="ECO:0000256" key="9">
    <source>
        <dbReference type="ARBA" id="ARBA00044820"/>
    </source>
</evidence>
<dbReference type="Gene3D" id="1.20.120.1150">
    <property type="match status" value="1"/>
</dbReference>
<dbReference type="SUPFAM" id="SSF140984">
    <property type="entry name" value="PTPA-like"/>
    <property type="match status" value="1"/>
</dbReference>
<dbReference type="PIRSF" id="PIRSF016325">
    <property type="entry name" value="Phstyr_phstse_ac"/>
    <property type="match status" value="1"/>
</dbReference>
<reference evidence="11 12" key="1">
    <citation type="submission" date="2020-04" db="EMBL/GenBank/DDBJ databases">
        <authorList>
            <person name="Alioto T."/>
            <person name="Alioto T."/>
            <person name="Gomez Garrido J."/>
        </authorList>
    </citation>
    <scope>NUCLEOTIDE SEQUENCE [LARGE SCALE GENOMIC DNA]</scope>
</reference>
<dbReference type="EC" id="5.2.1.8" evidence="4 10"/>
<gene>
    <name evidence="11" type="ORF">CLODIP_2_CD01540</name>
</gene>
<organism evidence="11 12">
    <name type="scientific">Cloeon dipterum</name>
    <dbReference type="NCBI Taxonomy" id="197152"/>
    <lineage>
        <taxon>Eukaryota</taxon>
        <taxon>Metazoa</taxon>
        <taxon>Ecdysozoa</taxon>
        <taxon>Arthropoda</taxon>
        <taxon>Hexapoda</taxon>
        <taxon>Insecta</taxon>
        <taxon>Pterygota</taxon>
        <taxon>Palaeoptera</taxon>
        <taxon>Ephemeroptera</taxon>
        <taxon>Pisciforma</taxon>
        <taxon>Baetidae</taxon>
        <taxon>Cloeon</taxon>
    </lineage>
</organism>
<dbReference type="GO" id="GO:0007052">
    <property type="term" value="P:mitotic spindle organization"/>
    <property type="evidence" value="ECO:0007669"/>
    <property type="project" value="TreeGrafter"/>
</dbReference>
<dbReference type="EMBL" id="CADEPI010000024">
    <property type="protein sequence ID" value="CAB3366170.1"/>
    <property type="molecule type" value="Genomic_DNA"/>
</dbReference>
<name>A0A8S1C2M3_9INSE</name>
<evidence type="ECO:0000256" key="5">
    <source>
        <dbReference type="ARBA" id="ARBA00022490"/>
    </source>
</evidence>
<dbReference type="InterPro" id="IPR004327">
    <property type="entry name" value="Phstyr_phstse_ac"/>
</dbReference>
<comment type="caution">
    <text evidence="11">The sequence shown here is derived from an EMBL/GenBank/DDBJ whole genome shotgun (WGS) entry which is preliminary data.</text>
</comment>
<dbReference type="GO" id="GO:0008160">
    <property type="term" value="F:protein tyrosine phosphatase activator activity"/>
    <property type="evidence" value="ECO:0007669"/>
    <property type="project" value="TreeGrafter"/>
</dbReference>
<comment type="function">
    <text evidence="10">PPIases accelerate the folding of proteins. It catalyzes the cis-trans isomerization of proline imidic peptide bonds in oligopeptides.</text>
</comment>
<dbReference type="FunFam" id="1.20.120.1150:FF:000002">
    <property type="entry name" value="Serine/threonine-protein phosphatase 2A activator"/>
    <property type="match status" value="1"/>
</dbReference>
<evidence type="ECO:0000256" key="1">
    <source>
        <dbReference type="ARBA" id="ARBA00000971"/>
    </source>
</evidence>
<dbReference type="GO" id="GO:0003755">
    <property type="term" value="F:peptidyl-prolyl cis-trans isomerase activity"/>
    <property type="evidence" value="ECO:0007669"/>
    <property type="project" value="UniProtKB-KW"/>
</dbReference>
<dbReference type="OrthoDB" id="16120at2759"/>
<evidence type="ECO:0000256" key="7">
    <source>
        <dbReference type="ARBA" id="ARBA00023235"/>
    </source>
</evidence>
<comment type="subcellular location">
    <subcellularLocation>
        <location evidence="2 10">Cytoplasm</location>
    </subcellularLocation>
</comment>
<evidence type="ECO:0000256" key="8">
    <source>
        <dbReference type="ARBA" id="ARBA00044786"/>
    </source>
</evidence>
<dbReference type="GO" id="GO:0000159">
    <property type="term" value="C:protein phosphatase type 2A complex"/>
    <property type="evidence" value="ECO:0007669"/>
    <property type="project" value="TreeGrafter"/>
</dbReference>
<keyword evidence="5 10" id="KW-0963">Cytoplasm</keyword>
<comment type="catalytic activity">
    <reaction evidence="1 10">
        <text>[protein]-peptidylproline (omega=180) = [protein]-peptidylproline (omega=0)</text>
        <dbReference type="Rhea" id="RHEA:16237"/>
        <dbReference type="Rhea" id="RHEA-COMP:10747"/>
        <dbReference type="Rhea" id="RHEA-COMP:10748"/>
        <dbReference type="ChEBI" id="CHEBI:83833"/>
        <dbReference type="ChEBI" id="CHEBI:83834"/>
        <dbReference type="EC" id="5.2.1.8"/>
    </reaction>
</comment>
<evidence type="ECO:0000256" key="6">
    <source>
        <dbReference type="ARBA" id="ARBA00023110"/>
    </source>
</evidence>
<dbReference type="GO" id="GO:0005737">
    <property type="term" value="C:cytoplasm"/>
    <property type="evidence" value="ECO:0007669"/>
    <property type="project" value="UniProtKB-SubCell"/>
</dbReference>
<proteinExistence type="inferred from homology"/>
<evidence type="ECO:0000313" key="12">
    <source>
        <dbReference type="Proteomes" id="UP000494165"/>
    </source>
</evidence>
<evidence type="ECO:0000256" key="2">
    <source>
        <dbReference type="ARBA" id="ARBA00004496"/>
    </source>
</evidence>
<evidence type="ECO:0000313" key="11">
    <source>
        <dbReference type="EMBL" id="CAB3366170.1"/>
    </source>
</evidence>
<keyword evidence="6 10" id="KW-0697">Rotamase</keyword>
<evidence type="ECO:0000256" key="4">
    <source>
        <dbReference type="ARBA" id="ARBA00013194"/>
    </source>
</evidence>
<evidence type="ECO:0000256" key="10">
    <source>
        <dbReference type="RuleBase" id="RU361210"/>
    </source>
</evidence>
<dbReference type="CDD" id="cd04087">
    <property type="entry name" value="PTPA"/>
    <property type="match status" value="1"/>
</dbReference>
<sequence>MGETIPDDHVYIAPKKMVLNIGDMATWTKSEAYNEYLGFIYALNDSVKGKSNTSEYPCSDKVSKVLELLETLNTWIDETPPIDQPQRFGNKAYKTWYQKLKQNAEQELKIMLPENKHNAIVEISPYLIEGFGNDTRIDYGTGHEMSFLFFVCCLFKIGALEQTDKAASVCKIFSRYLEISRKLQRTYRMEPAGSHGVWSLDDYQFVPFIWGSSQLMGHPRIEPSALSNEPVVEDNCTNYMFFGCIKFILQVKTGMFAEHSNQLWNISAVGSWSKVNAGLIKMYKAEVLAKFPVIQHVLFGSLMSLKESKFKIGPGGPPRSMPPRLP</sequence>
<evidence type="ECO:0000256" key="3">
    <source>
        <dbReference type="ARBA" id="ARBA00011019"/>
    </source>
</evidence>
<keyword evidence="12" id="KW-1185">Reference proteome</keyword>
<dbReference type="PANTHER" id="PTHR10012">
    <property type="entry name" value="SERINE/THREONINE-PROTEIN PHOSPHATASE 2A REGULATORY SUBUNIT B"/>
    <property type="match status" value="1"/>
</dbReference>
<protein>
    <recommendedName>
        <fullName evidence="8 10">Serine/threonine-protein phosphatase 2A activator</fullName>
        <ecNumber evidence="4 10">5.2.1.8</ecNumber>
    </recommendedName>
    <alternativeName>
        <fullName evidence="9 10">Phosphotyrosyl phosphatase activator</fullName>
    </alternativeName>
</protein>
<dbReference type="GO" id="GO:0005634">
    <property type="term" value="C:nucleus"/>
    <property type="evidence" value="ECO:0007669"/>
    <property type="project" value="TreeGrafter"/>
</dbReference>
<dbReference type="InterPro" id="IPR043170">
    <property type="entry name" value="PTPA_C_lid"/>
</dbReference>
<dbReference type="AlphaFoldDB" id="A0A8S1C2M3"/>
<dbReference type="InterPro" id="IPR037218">
    <property type="entry name" value="PTPA_sf"/>
</dbReference>
<keyword evidence="7 10" id="KW-0413">Isomerase</keyword>
<dbReference type="Proteomes" id="UP000494165">
    <property type="component" value="Unassembled WGS sequence"/>
</dbReference>
<comment type="similarity">
    <text evidence="3 10">Belongs to the PTPA-type PPIase family.</text>
</comment>